<organism evidence="2">
    <name type="scientific">Populus davidiana</name>
    <dbReference type="NCBI Taxonomy" id="266767"/>
    <lineage>
        <taxon>Eukaryota</taxon>
        <taxon>Viridiplantae</taxon>
        <taxon>Streptophyta</taxon>
        <taxon>Embryophyta</taxon>
        <taxon>Tracheophyta</taxon>
        <taxon>Spermatophyta</taxon>
        <taxon>Magnoliopsida</taxon>
        <taxon>eudicotyledons</taxon>
        <taxon>Gunneridae</taxon>
        <taxon>Pentapetalae</taxon>
        <taxon>rosids</taxon>
        <taxon>fabids</taxon>
        <taxon>Malpighiales</taxon>
        <taxon>Salicaceae</taxon>
        <taxon>Saliceae</taxon>
        <taxon>Populus</taxon>
    </lineage>
</organism>
<dbReference type="Pfam" id="PF14291">
    <property type="entry name" value="DUF4371"/>
    <property type="match status" value="1"/>
</dbReference>
<proteinExistence type="predicted"/>
<protein>
    <recommendedName>
        <fullName evidence="1">DUF4371 domain-containing protein</fullName>
    </recommendedName>
</protein>
<dbReference type="SUPFAM" id="SSF53098">
    <property type="entry name" value="Ribonuclease H-like"/>
    <property type="match status" value="1"/>
</dbReference>
<dbReference type="AlphaFoldDB" id="A0A6M2ETH4"/>
<reference evidence="2" key="1">
    <citation type="submission" date="2020-03" db="EMBL/GenBank/DDBJ databases">
        <authorList>
            <person name="Zhang R."/>
        </authorList>
    </citation>
    <scope>NUCLEOTIDE SEQUENCE</scope>
</reference>
<dbReference type="PANTHER" id="PTHR11697">
    <property type="entry name" value="GENERAL TRANSCRIPTION FACTOR 2-RELATED ZINC FINGER PROTEIN"/>
    <property type="match status" value="1"/>
</dbReference>
<dbReference type="InterPro" id="IPR025398">
    <property type="entry name" value="DUF4371"/>
</dbReference>
<dbReference type="InterPro" id="IPR055298">
    <property type="entry name" value="AtLOH3-like"/>
</dbReference>
<name>A0A6M2ETH4_9ROSI</name>
<feature type="domain" description="DUF4371" evidence="1">
    <location>
        <begin position="7"/>
        <end position="218"/>
    </location>
</feature>
<evidence type="ECO:0000259" key="1">
    <source>
        <dbReference type="Pfam" id="PF14291"/>
    </source>
</evidence>
<accession>A0A6M2ETH4</accession>
<dbReference type="InterPro" id="IPR012337">
    <property type="entry name" value="RNaseH-like_sf"/>
</dbReference>
<evidence type="ECO:0000313" key="2">
    <source>
        <dbReference type="EMBL" id="NUU88600.1"/>
    </source>
</evidence>
<dbReference type="PANTHER" id="PTHR11697:SF230">
    <property type="entry name" value="ZINC FINGER, MYM DOMAIN CONTAINING 1"/>
    <property type="match status" value="1"/>
</dbReference>
<sequence length="382" mass="43014">MHVGSPTSPHNNAVKSTGDLMKVGRHIDKVLNAQTVEEVQKNRLRLMTTIESVRWLSLQACAFRGHDESSASNNRGNFLEMIRLMGRLNVDIDDVVLEKASKNAKYTSPTIQKEILHILANKVRKKICEEVRDAKFCILVDEAKDASNKEQMAIVLRFVDIQGFVREHFFSIVHVSDTTSSTLKKEICDVLARYNLHIFNMRGQGYDGASNMRGAWNGLQALFLRDYPYAYYVHCFAHRLQLALVATVGNEISIWLFFSKLTTIINLICASPKHHTELHYTQAIEIAHMVATGERETGRGANQIGNLHRSGTTRWSSHFDSICSLIDMYGATITVLESMVQEGSSNSIRGEAGGCLIVIKSFEFIFILYLMHKIMGITDLLC</sequence>
<dbReference type="EMBL" id="GILB01008267">
    <property type="protein sequence ID" value="NUU88600.1"/>
    <property type="molecule type" value="Transcribed_RNA"/>
</dbReference>